<proteinExistence type="predicted"/>
<dbReference type="EMBL" id="CAJVPM010010630">
    <property type="protein sequence ID" value="CAG8574799.1"/>
    <property type="molecule type" value="Genomic_DNA"/>
</dbReference>
<protein>
    <submittedName>
        <fullName evidence="1">2317_t:CDS:1</fullName>
    </submittedName>
</protein>
<sequence length="235" mass="27634">FELVEKELRKLVYEISFPNNINKLENFILSKLINPETTNEQIIELRKFYHEIRNIHEFQNYQEHFKNTENKSVPGFSLTEKSSTLPDCNKCDDDVPNFSSIEKSLTLSNCNNNQQEKQSKVNNPVNKTSREKKRKPNAKSSSSNNRRRNVKNNLPGIIKIYPKTIKGCYEMDKFDSNDNTWYNSTSSSVIHSLFNIDFPLKDNILLDTQQQHFYSNDSTTFGFNHYENSFLYYPM</sequence>
<keyword evidence="2" id="KW-1185">Reference proteome</keyword>
<organism evidence="1 2">
    <name type="scientific">Scutellospora calospora</name>
    <dbReference type="NCBI Taxonomy" id="85575"/>
    <lineage>
        <taxon>Eukaryota</taxon>
        <taxon>Fungi</taxon>
        <taxon>Fungi incertae sedis</taxon>
        <taxon>Mucoromycota</taxon>
        <taxon>Glomeromycotina</taxon>
        <taxon>Glomeromycetes</taxon>
        <taxon>Diversisporales</taxon>
        <taxon>Gigasporaceae</taxon>
        <taxon>Scutellospora</taxon>
    </lineage>
</organism>
<accession>A0ACA9M7F1</accession>
<evidence type="ECO:0000313" key="2">
    <source>
        <dbReference type="Proteomes" id="UP000789860"/>
    </source>
</evidence>
<evidence type="ECO:0000313" key="1">
    <source>
        <dbReference type="EMBL" id="CAG8574799.1"/>
    </source>
</evidence>
<gene>
    <name evidence="1" type="ORF">SCALOS_LOCUS5979</name>
</gene>
<feature type="non-terminal residue" evidence="1">
    <location>
        <position position="1"/>
    </location>
</feature>
<dbReference type="Proteomes" id="UP000789860">
    <property type="component" value="Unassembled WGS sequence"/>
</dbReference>
<reference evidence="1" key="1">
    <citation type="submission" date="2021-06" db="EMBL/GenBank/DDBJ databases">
        <authorList>
            <person name="Kallberg Y."/>
            <person name="Tangrot J."/>
            <person name="Rosling A."/>
        </authorList>
    </citation>
    <scope>NUCLEOTIDE SEQUENCE</scope>
    <source>
        <strain evidence="1">AU212A</strain>
    </source>
</reference>
<name>A0ACA9M7F1_9GLOM</name>
<comment type="caution">
    <text evidence="1">The sequence shown here is derived from an EMBL/GenBank/DDBJ whole genome shotgun (WGS) entry which is preliminary data.</text>
</comment>